<evidence type="ECO:0000256" key="9">
    <source>
        <dbReference type="ARBA" id="ARBA00023242"/>
    </source>
</evidence>
<dbReference type="GO" id="GO:0000712">
    <property type="term" value="P:resolution of meiotic recombination intermediates"/>
    <property type="evidence" value="ECO:0007669"/>
    <property type="project" value="TreeGrafter"/>
</dbReference>
<evidence type="ECO:0000313" key="13">
    <source>
        <dbReference type="Proteomes" id="UP000186601"/>
    </source>
</evidence>
<dbReference type="Proteomes" id="UP000186601">
    <property type="component" value="Unassembled WGS sequence"/>
</dbReference>
<comment type="subcellular location">
    <subcellularLocation>
        <location evidence="1">Nucleus</location>
    </subcellularLocation>
</comment>
<evidence type="ECO:0000256" key="3">
    <source>
        <dbReference type="ARBA" id="ARBA00022722"/>
    </source>
</evidence>
<dbReference type="PANTHER" id="PTHR10150">
    <property type="entry name" value="DNA REPAIR ENDONUCLEASE XPF"/>
    <property type="match status" value="1"/>
</dbReference>
<evidence type="ECO:0000256" key="2">
    <source>
        <dbReference type="ARBA" id="ARBA00010015"/>
    </source>
</evidence>
<evidence type="ECO:0000256" key="5">
    <source>
        <dbReference type="ARBA" id="ARBA00022763"/>
    </source>
</evidence>
<dbReference type="OrthoDB" id="361020at2759"/>
<protein>
    <recommendedName>
        <fullName evidence="11">ERCC4 domain-containing protein</fullName>
    </recommendedName>
</protein>
<gene>
    <name evidence="12" type="ORF">PHLCEN_2v11124</name>
</gene>
<sequence length="971" mass="108449">MSTLLSFHKSILEKTHDPATSELLLIARGLGLRRVSCKLLQIYDSPQNLVILVNASQDEASAIGEELGVMGCRKPGLRIVGFETGRKERQELYKKGGLIAVTSQILTVDMLTSDIPTHLITGILILHAERVSPSSSEAFIVRMYREKNKSGFLKAFSDQPEHITSGMSPLRTIMKELQLRTVHIYPRFHQDISECLGRDRSVLQLTVDMTENMSEIHNAIVQCMSTTLSELKRSNTSLELDDLNVENAYFKSFDAIVRRQLDSVWHKVGPRTKQLVNDLATLRRLLNMLLSEDALSFQQYLESLIDSNTYNEAGNARQNQSPWLLTDAANVIFQYAKRRCFTMSRAPQQSAPPPQVDDVEDEDAWEALYELEGVRIRKGAARQDKRPSWLPQGMEPVLEELPKWSLVSAALEEIEEEMMRREATLSSRDPGTNTVLIMTSSLRTAELLREFLASIQSDSSPGAQGRKMMQRRLRRYLEGQAMRNVDKKGKQSSHGHVAAAIVEPPGGNDRGEGEVSAALRKKDRDKQAKAASRRRLRGGAPAVQPSRKPIEIQDDEPLVLLPEQFDVDAVLGAFPEPTAMLDFGAEFDPDYGLVASEQTVIVRAYSDDGDDHILSELQPRYIIMAEPNLDFVRRVEVYKKSSPGLGVRVYLMVYNLSCEEAKYLFGVRREKDAFERLIKERGSMLLPIMEERRLSENADSVIKTISTRIAGGRKEVSAEPCQVVVDMREFRSSLPSLLHATGTVVIPATLTVGDYILSPDMCVERKSIPDLISSFNSGRLYTQCEMMSAHYKHPILLIEWEEHRSFSLEAVAEVKSYAKPKYAAKNKAPTAASTETTLPPSSTIQSKIVLLTLTFPRLRIIWSSSPFATADIFNDLKRNLPEPDASRAVAVGAEEDAAADASGGAGVHNVAAEELLRSLPGVSARNVRHVMNRVGSVREFCGLGRGQMQDILGVEPGKMCWDFIHRGDRKE</sequence>
<feature type="domain" description="ERCC4" evidence="11">
    <location>
        <begin position="722"/>
        <end position="802"/>
    </location>
</feature>
<dbReference type="InterPro" id="IPR047520">
    <property type="entry name" value="XPF_nuclease"/>
</dbReference>
<dbReference type="GO" id="GO:1901255">
    <property type="term" value="P:nucleotide-excision repair involved in interstrand cross-link repair"/>
    <property type="evidence" value="ECO:0007669"/>
    <property type="project" value="TreeGrafter"/>
</dbReference>
<keyword evidence="5" id="KW-0227">DNA damage</keyword>
<dbReference type="InterPro" id="IPR011335">
    <property type="entry name" value="Restrct_endonuc-II-like"/>
</dbReference>
<dbReference type="CDD" id="cd20078">
    <property type="entry name" value="XPF_nuclease_XPF_euk"/>
    <property type="match status" value="1"/>
</dbReference>
<dbReference type="GO" id="GO:0003684">
    <property type="term" value="F:damaged DNA binding"/>
    <property type="evidence" value="ECO:0007669"/>
    <property type="project" value="TreeGrafter"/>
</dbReference>
<evidence type="ECO:0000256" key="4">
    <source>
        <dbReference type="ARBA" id="ARBA00022759"/>
    </source>
</evidence>
<dbReference type="GO" id="GO:0000110">
    <property type="term" value="C:nucleotide-excision repair factor 1 complex"/>
    <property type="evidence" value="ECO:0007669"/>
    <property type="project" value="TreeGrafter"/>
</dbReference>
<dbReference type="STRING" id="98765.A0A2R6NKV6"/>
<keyword evidence="9" id="KW-0539">Nucleus</keyword>
<dbReference type="SMART" id="SM00891">
    <property type="entry name" value="ERCC4"/>
    <property type="match status" value="1"/>
</dbReference>
<evidence type="ECO:0000256" key="6">
    <source>
        <dbReference type="ARBA" id="ARBA00022801"/>
    </source>
</evidence>
<evidence type="ECO:0000256" key="1">
    <source>
        <dbReference type="ARBA" id="ARBA00004123"/>
    </source>
</evidence>
<proteinExistence type="inferred from homology"/>
<dbReference type="GO" id="GO:0000724">
    <property type="term" value="P:double-strand break repair via homologous recombination"/>
    <property type="evidence" value="ECO:0007669"/>
    <property type="project" value="TreeGrafter"/>
</dbReference>
<dbReference type="SUPFAM" id="SSF52980">
    <property type="entry name" value="Restriction endonuclease-like"/>
    <property type="match status" value="1"/>
</dbReference>
<comment type="caution">
    <text evidence="12">The sequence shown here is derived from an EMBL/GenBank/DDBJ whole genome shotgun (WGS) entry which is preliminary data.</text>
</comment>
<organism evidence="12 13">
    <name type="scientific">Hermanssonia centrifuga</name>
    <dbReference type="NCBI Taxonomy" id="98765"/>
    <lineage>
        <taxon>Eukaryota</taxon>
        <taxon>Fungi</taxon>
        <taxon>Dikarya</taxon>
        <taxon>Basidiomycota</taxon>
        <taxon>Agaricomycotina</taxon>
        <taxon>Agaricomycetes</taxon>
        <taxon>Polyporales</taxon>
        <taxon>Meruliaceae</taxon>
        <taxon>Hermanssonia</taxon>
    </lineage>
</organism>
<evidence type="ECO:0000256" key="7">
    <source>
        <dbReference type="ARBA" id="ARBA00023125"/>
    </source>
</evidence>
<dbReference type="Pfam" id="PF02732">
    <property type="entry name" value="ERCC4"/>
    <property type="match status" value="1"/>
</dbReference>
<dbReference type="GO" id="GO:0000014">
    <property type="term" value="F:single-stranded DNA endodeoxyribonuclease activity"/>
    <property type="evidence" value="ECO:0007669"/>
    <property type="project" value="TreeGrafter"/>
</dbReference>
<dbReference type="FunFam" id="3.40.50.10130:FF:000002">
    <property type="entry name" value="DNA repair endonuclease XPF"/>
    <property type="match status" value="1"/>
</dbReference>
<dbReference type="GO" id="GO:0003697">
    <property type="term" value="F:single-stranded DNA binding"/>
    <property type="evidence" value="ECO:0007669"/>
    <property type="project" value="TreeGrafter"/>
</dbReference>
<keyword evidence="4" id="KW-0255">Endonuclease</keyword>
<evidence type="ECO:0000256" key="8">
    <source>
        <dbReference type="ARBA" id="ARBA00023204"/>
    </source>
</evidence>
<evidence type="ECO:0000256" key="10">
    <source>
        <dbReference type="SAM" id="MobiDB-lite"/>
    </source>
</evidence>
<keyword evidence="3" id="KW-0540">Nuclease</keyword>
<name>A0A2R6NKV6_9APHY</name>
<dbReference type="InterPro" id="IPR010994">
    <property type="entry name" value="RuvA_2-like"/>
</dbReference>
<dbReference type="InterPro" id="IPR006166">
    <property type="entry name" value="ERCC4_domain"/>
</dbReference>
<keyword evidence="6" id="KW-0378">Hydrolase</keyword>
<dbReference type="SUPFAM" id="SSF47781">
    <property type="entry name" value="RuvA domain 2-like"/>
    <property type="match status" value="1"/>
</dbReference>
<keyword evidence="8" id="KW-0234">DNA repair</keyword>
<comment type="similarity">
    <text evidence="2">Belongs to the XPF family.</text>
</comment>
<dbReference type="Gene3D" id="3.40.50.10130">
    <property type="match status" value="1"/>
</dbReference>
<evidence type="ECO:0000313" key="12">
    <source>
        <dbReference type="EMBL" id="PSR73020.1"/>
    </source>
</evidence>
<evidence type="ECO:0000259" key="11">
    <source>
        <dbReference type="SMART" id="SM00891"/>
    </source>
</evidence>
<keyword evidence="13" id="KW-1185">Reference proteome</keyword>
<dbReference type="PANTHER" id="PTHR10150:SF0">
    <property type="entry name" value="DNA REPAIR ENDONUCLEASE XPF"/>
    <property type="match status" value="1"/>
</dbReference>
<dbReference type="AlphaFoldDB" id="A0A2R6NKV6"/>
<feature type="region of interest" description="Disordered" evidence="10">
    <location>
        <begin position="501"/>
        <end position="549"/>
    </location>
</feature>
<reference evidence="12 13" key="1">
    <citation type="submission" date="2018-02" db="EMBL/GenBank/DDBJ databases">
        <title>Genome sequence of the basidiomycete white-rot fungus Phlebia centrifuga.</title>
        <authorList>
            <person name="Granchi Z."/>
            <person name="Peng M."/>
            <person name="de Vries R.P."/>
            <person name="Hilden K."/>
            <person name="Makela M.R."/>
            <person name="Grigoriev I."/>
            <person name="Riley R."/>
        </authorList>
    </citation>
    <scope>NUCLEOTIDE SEQUENCE [LARGE SCALE GENOMIC DNA]</scope>
    <source>
        <strain evidence="12 13">FBCC195</strain>
    </source>
</reference>
<dbReference type="EMBL" id="MLYV02001119">
    <property type="protein sequence ID" value="PSR73020.1"/>
    <property type="molecule type" value="Genomic_DNA"/>
</dbReference>
<accession>A0A2R6NKV6</accession>
<keyword evidence="7" id="KW-0238">DNA-binding</keyword>
<dbReference type="Gene3D" id="1.10.150.20">
    <property type="entry name" value="5' to 3' exonuclease, C-terminal subdomain"/>
    <property type="match status" value="1"/>
</dbReference>